<evidence type="ECO:0000313" key="2">
    <source>
        <dbReference type="EMBL" id="KAH9303815.1"/>
    </source>
</evidence>
<evidence type="ECO:0000313" key="3">
    <source>
        <dbReference type="Proteomes" id="UP000824469"/>
    </source>
</evidence>
<dbReference type="AlphaFoldDB" id="A0AA38CNK5"/>
<sequence>SFWGKFSLDKPVANEMMPCGGGGQAGEGKLKYFPNIWWRVQRKKPACRSVEDDGEKLEGLPSNVKEPRVHDSGGSRRHGGNF</sequence>
<feature type="compositionally biased region" description="Basic and acidic residues" evidence="1">
    <location>
        <begin position="65"/>
        <end position="74"/>
    </location>
</feature>
<name>A0AA38CNK5_TAXCH</name>
<comment type="caution">
    <text evidence="2">The sequence shown here is derived from an EMBL/GenBank/DDBJ whole genome shotgun (WGS) entry which is preliminary data.</text>
</comment>
<keyword evidence="3" id="KW-1185">Reference proteome</keyword>
<dbReference type="EMBL" id="JAHRHJ020000008">
    <property type="protein sequence ID" value="KAH9303815.1"/>
    <property type="molecule type" value="Genomic_DNA"/>
</dbReference>
<evidence type="ECO:0000256" key="1">
    <source>
        <dbReference type="SAM" id="MobiDB-lite"/>
    </source>
</evidence>
<reference evidence="2 3" key="1">
    <citation type="journal article" date="2021" name="Nat. Plants">
        <title>The Taxus genome provides insights into paclitaxel biosynthesis.</title>
        <authorList>
            <person name="Xiong X."/>
            <person name="Gou J."/>
            <person name="Liao Q."/>
            <person name="Li Y."/>
            <person name="Zhou Q."/>
            <person name="Bi G."/>
            <person name="Li C."/>
            <person name="Du R."/>
            <person name="Wang X."/>
            <person name="Sun T."/>
            <person name="Guo L."/>
            <person name="Liang H."/>
            <person name="Lu P."/>
            <person name="Wu Y."/>
            <person name="Zhang Z."/>
            <person name="Ro D.K."/>
            <person name="Shang Y."/>
            <person name="Huang S."/>
            <person name="Yan J."/>
        </authorList>
    </citation>
    <scope>NUCLEOTIDE SEQUENCE [LARGE SCALE GENOMIC DNA]</scope>
    <source>
        <strain evidence="2">Ta-2019</strain>
    </source>
</reference>
<feature type="non-terminal residue" evidence="2">
    <location>
        <position position="82"/>
    </location>
</feature>
<gene>
    <name evidence="2" type="ORF">KI387_008219</name>
</gene>
<protein>
    <submittedName>
        <fullName evidence="2">Uncharacterized protein</fullName>
    </submittedName>
</protein>
<organism evidence="2 3">
    <name type="scientific">Taxus chinensis</name>
    <name type="common">Chinese yew</name>
    <name type="synonym">Taxus wallichiana var. chinensis</name>
    <dbReference type="NCBI Taxonomy" id="29808"/>
    <lineage>
        <taxon>Eukaryota</taxon>
        <taxon>Viridiplantae</taxon>
        <taxon>Streptophyta</taxon>
        <taxon>Embryophyta</taxon>
        <taxon>Tracheophyta</taxon>
        <taxon>Spermatophyta</taxon>
        <taxon>Pinopsida</taxon>
        <taxon>Pinidae</taxon>
        <taxon>Conifers II</taxon>
        <taxon>Cupressales</taxon>
        <taxon>Taxaceae</taxon>
        <taxon>Taxus</taxon>
    </lineage>
</organism>
<feature type="non-terminal residue" evidence="2">
    <location>
        <position position="1"/>
    </location>
</feature>
<dbReference type="Proteomes" id="UP000824469">
    <property type="component" value="Unassembled WGS sequence"/>
</dbReference>
<accession>A0AA38CNK5</accession>
<feature type="region of interest" description="Disordered" evidence="1">
    <location>
        <begin position="47"/>
        <end position="82"/>
    </location>
</feature>
<proteinExistence type="predicted"/>